<organism evidence="1 2">
    <name type="scientific">Golovinomyces cichoracearum</name>
    <dbReference type="NCBI Taxonomy" id="62708"/>
    <lineage>
        <taxon>Eukaryota</taxon>
        <taxon>Fungi</taxon>
        <taxon>Dikarya</taxon>
        <taxon>Ascomycota</taxon>
        <taxon>Pezizomycotina</taxon>
        <taxon>Leotiomycetes</taxon>
        <taxon>Erysiphales</taxon>
        <taxon>Erysiphaceae</taxon>
        <taxon>Golovinomyces</taxon>
    </lineage>
</organism>
<reference evidence="1 2" key="1">
    <citation type="journal article" date="2018" name="BMC Genomics">
        <title>Comparative genome analyses reveal sequence features reflecting distinct modes of host-adaptation between dicot and monocot powdery mildew.</title>
        <authorList>
            <person name="Wu Y."/>
            <person name="Ma X."/>
            <person name="Pan Z."/>
            <person name="Kale S.D."/>
            <person name="Song Y."/>
            <person name="King H."/>
            <person name="Zhang Q."/>
            <person name="Presley C."/>
            <person name="Deng X."/>
            <person name="Wei C.I."/>
            <person name="Xiao S."/>
        </authorList>
    </citation>
    <scope>NUCLEOTIDE SEQUENCE [LARGE SCALE GENOMIC DNA]</scope>
    <source>
        <strain evidence="1">UMSG3</strain>
    </source>
</reference>
<gene>
    <name evidence="1" type="ORF">GcM3_088004</name>
</gene>
<dbReference type="AlphaFoldDB" id="A0A420IJP7"/>
<dbReference type="Proteomes" id="UP000283383">
    <property type="component" value="Unassembled WGS sequence"/>
</dbReference>
<dbReference type="EMBL" id="MCBQ01008849">
    <property type="protein sequence ID" value="RKF74715.1"/>
    <property type="molecule type" value="Genomic_DNA"/>
</dbReference>
<sequence length="61" mass="7323">MKIKETGYSLRKKSELQLSKCAHEKVRSKLRVLQTLQRLSLRIDLTSEFHLEYYKTTQHET</sequence>
<evidence type="ECO:0000313" key="2">
    <source>
        <dbReference type="Proteomes" id="UP000283383"/>
    </source>
</evidence>
<protein>
    <submittedName>
        <fullName evidence="1">Uncharacterized protein</fullName>
    </submittedName>
</protein>
<proteinExistence type="predicted"/>
<evidence type="ECO:0000313" key="1">
    <source>
        <dbReference type="EMBL" id="RKF74715.1"/>
    </source>
</evidence>
<accession>A0A420IJP7</accession>
<comment type="caution">
    <text evidence="1">The sequence shown here is derived from an EMBL/GenBank/DDBJ whole genome shotgun (WGS) entry which is preliminary data.</text>
</comment>
<keyword evidence="2" id="KW-1185">Reference proteome</keyword>
<name>A0A420IJP7_9PEZI</name>